<keyword evidence="6" id="KW-0809">Transit peptide</keyword>
<dbReference type="GO" id="GO:0050688">
    <property type="term" value="P:regulation of defense response to virus"/>
    <property type="evidence" value="ECO:0007669"/>
    <property type="project" value="UniProtKB-ARBA"/>
</dbReference>
<dbReference type="Proteomes" id="UP000324897">
    <property type="component" value="Chromosome 3"/>
</dbReference>
<keyword evidence="12" id="KW-1185">Reference proteome</keyword>
<dbReference type="InterPro" id="IPR048289">
    <property type="entry name" value="RRM2_NsCP33-like"/>
</dbReference>
<dbReference type="GO" id="GO:1990428">
    <property type="term" value="P:miRNA transport"/>
    <property type="evidence" value="ECO:0007669"/>
    <property type="project" value="UniProtKB-ARBA"/>
</dbReference>
<dbReference type="GO" id="GO:0005615">
    <property type="term" value="C:extracellular space"/>
    <property type="evidence" value="ECO:0007669"/>
    <property type="project" value="UniProtKB-ARBA"/>
</dbReference>
<proteinExistence type="inferred from homology"/>
<evidence type="ECO:0000313" key="12">
    <source>
        <dbReference type="Proteomes" id="UP000324897"/>
    </source>
</evidence>
<dbReference type="GO" id="GO:0035198">
    <property type="term" value="F:miRNA binding"/>
    <property type="evidence" value="ECO:0007669"/>
    <property type="project" value="UniProtKB-ARBA"/>
</dbReference>
<comment type="similarity">
    <text evidence="8">Belongs to the GR-RBP family.</text>
</comment>
<dbReference type="SUPFAM" id="SSF54928">
    <property type="entry name" value="RNA-binding domain, RBD"/>
    <property type="match status" value="1"/>
</dbReference>
<evidence type="ECO:0000256" key="2">
    <source>
        <dbReference type="ARBA" id="ARBA00004613"/>
    </source>
</evidence>
<dbReference type="InterPro" id="IPR012677">
    <property type="entry name" value="Nucleotide-bd_a/b_plait_sf"/>
</dbReference>
<evidence type="ECO:0000256" key="5">
    <source>
        <dbReference type="ARBA" id="ARBA00022884"/>
    </source>
</evidence>
<comment type="subcellular location">
    <subcellularLocation>
        <location evidence="1">Mitochondrion</location>
    </subcellularLocation>
    <subcellularLocation>
        <location evidence="2">Secreted</location>
    </subcellularLocation>
</comment>
<evidence type="ECO:0000256" key="7">
    <source>
        <dbReference type="ARBA" id="ARBA00023128"/>
    </source>
</evidence>
<dbReference type="AlphaFoldDB" id="A0A5J9T8P8"/>
<dbReference type="OrthoDB" id="439808at2759"/>
<keyword evidence="4" id="KW-0597">Phosphoprotein</keyword>
<reference evidence="11 12" key="1">
    <citation type="journal article" date="2019" name="Sci. Rep.">
        <title>A high-quality genome of Eragrostis curvula grass provides insights into Poaceae evolution and supports new strategies to enhance forage quality.</title>
        <authorList>
            <person name="Carballo J."/>
            <person name="Santos B.A.C.M."/>
            <person name="Zappacosta D."/>
            <person name="Garbus I."/>
            <person name="Selva J.P."/>
            <person name="Gallo C.A."/>
            <person name="Diaz A."/>
            <person name="Albertini E."/>
            <person name="Caccamo M."/>
            <person name="Echenique V."/>
        </authorList>
    </citation>
    <scope>NUCLEOTIDE SEQUENCE [LARGE SCALE GENOMIC DNA]</scope>
    <source>
        <strain evidence="12">cv. Victoria</strain>
        <tissue evidence="11">Leaf</tissue>
    </source>
</reference>
<dbReference type="InterPro" id="IPR000504">
    <property type="entry name" value="RRM_dom"/>
</dbReference>
<evidence type="ECO:0000256" key="3">
    <source>
        <dbReference type="ARBA" id="ARBA00022525"/>
    </source>
</evidence>
<dbReference type="GO" id="GO:0003697">
    <property type="term" value="F:single-stranded DNA binding"/>
    <property type="evidence" value="ECO:0007669"/>
    <property type="project" value="UniProtKB-ARBA"/>
</dbReference>
<keyword evidence="3" id="KW-0964">Secreted</keyword>
<dbReference type="PROSITE" id="PS50102">
    <property type="entry name" value="RRM"/>
    <property type="match status" value="1"/>
</dbReference>
<evidence type="ECO:0000256" key="8">
    <source>
        <dbReference type="ARBA" id="ARBA00049664"/>
    </source>
</evidence>
<dbReference type="EMBL" id="RWGY01000039">
    <property type="protein sequence ID" value="TVU07674.1"/>
    <property type="molecule type" value="Genomic_DNA"/>
</dbReference>
<dbReference type="Gene3D" id="3.30.70.330">
    <property type="match status" value="1"/>
</dbReference>
<protein>
    <recommendedName>
        <fullName evidence="10">RRM domain-containing protein</fullName>
    </recommendedName>
</protein>
<dbReference type="InterPro" id="IPR052462">
    <property type="entry name" value="SLIRP/GR-RBP-like"/>
</dbReference>
<evidence type="ECO:0000256" key="4">
    <source>
        <dbReference type="ARBA" id="ARBA00022553"/>
    </source>
</evidence>
<keyword evidence="7" id="KW-0496">Mitochondrion</keyword>
<dbReference type="GO" id="GO:0006858">
    <property type="term" value="P:extracellular transport"/>
    <property type="evidence" value="ECO:0007669"/>
    <property type="project" value="UniProtKB-ARBA"/>
</dbReference>
<dbReference type="GO" id="GO:0009651">
    <property type="term" value="P:response to salt stress"/>
    <property type="evidence" value="ECO:0007669"/>
    <property type="project" value="UniProtKB-ARBA"/>
</dbReference>
<dbReference type="GO" id="GO:0009414">
    <property type="term" value="P:response to water deprivation"/>
    <property type="evidence" value="ECO:0007669"/>
    <property type="project" value="UniProtKB-ARBA"/>
</dbReference>
<dbReference type="GO" id="GO:0003727">
    <property type="term" value="F:single-stranded RNA binding"/>
    <property type="evidence" value="ECO:0007669"/>
    <property type="project" value="UniProtKB-ARBA"/>
</dbReference>
<dbReference type="Pfam" id="PF00076">
    <property type="entry name" value="RRM_1"/>
    <property type="match status" value="1"/>
</dbReference>
<comment type="caution">
    <text evidence="11">The sequence shown here is derived from an EMBL/GenBank/DDBJ whole genome shotgun (WGS) entry which is preliminary data.</text>
</comment>
<dbReference type="GO" id="GO:0035197">
    <property type="term" value="F:siRNA binding"/>
    <property type="evidence" value="ECO:0007669"/>
    <property type="project" value="UniProtKB-ARBA"/>
</dbReference>
<evidence type="ECO:0000259" key="10">
    <source>
        <dbReference type="PROSITE" id="PS50102"/>
    </source>
</evidence>
<dbReference type="GO" id="GO:0005739">
    <property type="term" value="C:mitochondrion"/>
    <property type="evidence" value="ECO:0007669"/>
    <property type="project" value="UniProtKB-SubCell"/>
</dbReference>
<dbReference type="SMART" id="SM00360">
    <property type="entry name" value="RRM"/>
    <property type="match status" value="1"/>
</dbReference>
<evidence type="ECO:0000256" key="9">
    <source>
        <dbReference type="PROSITE-ProRule" id="PRU00176"/>
    </source>
</evidence>
<dbReference type="CDD" id="cd21608">
    <property type="entry name" value="RRM2_NsCP33_like"/>
    <property type="match status" value="1"/>
</dbReference>
<keyword evidence="5 9" id="KW-0694">RNA-binding</keyword>
<feature type="domain" description="RRM" evidence="10">
    <location>
        <begin position="37"/>
        <end position="115"/>
    </location>
</feature>
<dbReference type="GO" id="GO:0000959">
    <property type="term" value="P:mitochondrial RNA metabolic process"/>
    <property type="evidence" value="ECO:0007669"/>
    <property type="project" value="UniProtKB-ARBA"/>
</dbReference>
<evidence type="ECO:0000256" key="6">
    <source>
        <dbReference type="ARBA" id="ARBA00022946"/>
    </source>
</evidence>
<evidence type="ECO:0000256" key="1">
    <source>
        <dbReference type="ARBA" id="ARBA00004173"/>
    </source>
</evidence>
<dbReference type="InterPro" id="IPR035979">
    <property type="entry name" value="RBD_domain_sf"/>
</dbReference>
<gene>
    <name evidence="11" type="ORF">EJB05_41039</name>
</gene>
<dbReference type="FunFam" id="3.30.70.330:FF:000612">
    <property type="entry name" value="Glycine-rich RNA-binding protein 2"/>
    <property type="match status" value="1"/>
</dbReference>
<name>A0A5J9T8P8_9POAL</name>
<sequence length="190" mass="19867">MAAFNKLGSLIRHSALTSGSSAGSSPAVFNAARLMSTKLFVGGLSWGTDDQSLKEAFTSFGEVTEARVITDRESGRSRGFGFVSFNNTEDAKSAMEGMDGQELQGRSVRVNFANERPTGPRSGAVAVATAVAVTAVEVGVAAMGVAMVVATKAMEGRNPFKKSTGQLKVARLPDKANYLTPALSVLEKNT</sequence>
<organism evidence="11 12">
    <name type="scientific">Eragrostis curvula</name>
    <name type="common">weeping love grass</name>
    <dbReference type="NCBI Taxonomy" id="38414"/>
    <lineage>
        <taxon>Eukaryota</taxon>
        <taxon>Viridiplantae</taxon>
        <taxon>Streptophyta</taxon>
        <taxon>Embryophyta</taxon>
        <taxon>Tracheophyta</taxon>
        <taxon>Spermatophyta</taxon>
        <taxon>Magnoliopsida</taxon>
        <taxon>Liliopsida</taxon>
        <taxon>Poales</taxon>
        <taxon>Poaceae</taxon>
        <taxon>PACMAD clade</taxon>
        <taxon>Chloridoideae</taxon>
        <taxon>Eragrostideae</taxon>
        <taxon>Eragrostidinae</taxon>
        <taxon>Eragrostis</taxon>
    </lineage>
</organism>
<dbReference type="GO" id="GO:0009409">
    <property type="term" value="P:response to cold"/>
    <property type="evidence" value="ECO:0007669"/>
    <property type="project" value="UniProtKB-ARBA"/>
</dbReference>
<dbReference type="Gramene" id="TVU07674">
    <property type="protein sequence ID" value="TVU07674"/>
    <property type="gene ID" value="EJB05_41039"/>
</dbReference>
<dbReference type="GO" id="GO:0003690">
    <property type="term" value="F:double-stranded DNA binding"/>
    <property type="evidence" value="ECO:0007669"/>
    <property type="project" value="UniProtKB-ARBA"/>
</dbReference>
<accession>A0A5J9T8P8</accession>
<dbReference type="PANTHER" id="PTHR48027">
    <property type="entry name" value="HETEROGENEOUS NUCLEAR RIBONUCLEOPROTEIN 87F-RELATED"/>
    <property type="match status" value="1"/>
</dbReference>
<evidence type="ECO:0000313" key="11">
    <source>
        <dbReference type="EMBL" id="TVU07674.1"/>
    </source>
</evidence>